<evidence type="ECO:0000256" key="1">
    <source>
        <dbReference type="SAM" id="MobiDB-lite"/>
    </source>
</evidence>
<organism evidence="2 3">
    <name type="scientific">Diatrype stigma</name>
    <dbReference type="NCBI Taxonomy" id="117547"/>
    <lineage>
        <taxon>Eukaryota</taxon>
        <taxon>Fungi</taxon>
        <taxon>Dikarya</taxon>
        <taxon>Ascomycota</taxon>
        <taxon>Pezizomycotina</taxon>
        <taxon>Sordariomycetes</taxon>
        <taxon>Xylariomycetidae</taxon>
        <taxon>Xylariales</taxon>
        <taxon>Diatrypaceae</taxon>
        <taxon>Diatrype</taxon>
    </lineage>
</organism>
<accession>A0AAN9UTA8</accession>
<evidence type="ECO:0000313" key="2">
    <source>
        <dbReference type="EMBL" id="KAK7755109.1"/>
    </source>
</evidence>
<name>A0AAN9UTA8_9PEZI</name>
<dbReference type="Proteomes" id="UP001320420">
    <property type="component" value="Unassembled WGS sequence"/>
</dbReference>
<protein>
    <recommendedName>
        <fullName evidence="4">BTB domain-containing protein</fullName>
    </recommendedName>
</protein>
<sequence>MATHAAVEPLPHVLSPIKEHQASDASTTSTEDIQSATTDMAMQHDATDDLDDGVQDAVEDIKDIQDSTTQDSGDGDSTAEDSTTHDVVVSFHVDSDATFQVTTANVLTKFKVSACSIATASPVWRKVLYGQDAVRPASGDWVLEVDGDLKALDIMFRIIHYQFSKVPSTLPLDDLFELMLLTGRFKCTHLVFPWARKWISAFTSYACEKDHLYHCHKVAWIAWELGNEKLFQDMVYAMIVSSKVDTGGDLLNIADSPLKEMILPPGIIDLISATRASTIEKLLAAVKAPVEALTYGKRDPGVRYCKIGKDIQECEAMLLGSAIPALVQSGLYPVPSATDFSGSINQLTNTLQSIKFIAFTSANWQQIQGHQHCNLGFRESAQRCVEEITPISLGDEHIDHLKSQAEISGVNADFDVPENQTQKFQVGNFVYKDTWIDPRERVASQRAMIAQSWNSGNGKESASDSATGFGW</sequence>
<keyword evidence="3" id="KW-1185">Reference proteome</keyword>
<dbReference type="AlphaFoldDB" id="A0AAN9UTA8"/>
<dbReference type="EMBL" id="JAKJXP020000015">
    <property type="protein sequence ID" value="KAK7755109.1"/>
    <property type="molecule type" value="Genomic_DNA"/>
</dbReference>
<gene>
    <name evidence="2" type="ORF">SLS62_002924</name>
</gene>
<comment type="caution">
    <text evidence="2">The sequence shown here is derived from an EMBL/GenBank/DDBJ whole genome shotgun (WGS) entry which is preliminary data.</text>
</comment>
<evidence type="ECO:0008006" key="4">
    <source>
        <dbReference type="Google" id="ProtNLM"/>
    </source>
</evidence>
<feature type="compositionally biased region" description="Polar residues" evidence="1">
    <location>
        <begin position="23"/>
        <end position="40"/>
    </location>
</feature>
<proteinExistence type="predicted"/>
<reference evidence="2 3" key="1">
    <citation type="submission" date="2024-02" db="EMBL/GenBank/DDBJ databases">
        <title>De novo assembly and annotation of 12 fungi associated with fruit tree decline syndrome in Ontario, Canada.</title>
        <authorList>
            <person name="Sulman M."/>
            <person name="Ellouze W."/>
            <person name="Ilyukhin E."/>
        </authorList>
    </citation>
    <scope>NUCLEOTIDE SEQUENCE [LARGE SCALE GENOMIC DNA]</scope>
    <source>
        <strain evidence="2 3">M11/M66-122</strain>
    </source>
</reference>
<feature type="region of interest" description="Disordered" evidence="1">
    <location>
        <begin position="63"/>
        <end position="82"/>
    </location>
</feature>
<feature type="region of interest" description="Disordered" evidence="1">
    <location>
        <begin position="1"/>
        <end position="50"/>
    </location>
</feature>
<evidence type="ECO:0000313" key="3">
    <source>
        <dbReference type="Proteomes" id="UP001320420"/>
    </source>
</evidence>